<dbReference type="GO" id="GO:0016705">
    <property type="term" value="F:oxidoreductase activity, acting on paired donors, with incorporation or reduction of molecular oxygen"/>
    <property type="evidence" value="ECO:0007669"/>
    <property type="project" value="InterPro"/>
</dbReference>
<protein>
    <submittedName>
        <fullName evidence="3">Cytochrome P450 4c3</fullName>
    </submittedName>
</protein>
<sequence>MRNFHKTSHTLAFTLYLLARNKDKQKKLQEELDSVLGEGKETLTEAQLAKLSYLKACIKESLRLVGSCTLFFKKCGTWWV</sequence>
<accession>A0A5N5ST22</accession>
<dbReference type="GO" id="GO:0005506">
    <property type="term" value="F:iron ion binding"/>
    <property type="evidence" value="ECO:0007669"/>
    <property type="project" value="InterPro"/>
</dbReference>
<keyword evidence="4" id="KW-1185">Reference proteome</keyword>
<dbReference type="PANTHER" id="PTHR24305:SF166">
    <property type="entry name" value="CYTOCHROME P450 12A4, MITOCHONDRIAL-RELATED"/>
    <property type="match status" value="1"/>
</dbReference>
<dbReference type="SUPFAM" id="SSF48264">
    <property type="entry name" value="Cytochrome P450"/>
    <property type="match status" value="1"/>
</dbReference>
<evidence type="ECO:0000313" key="3">
    <source>
        <dbReference type="EMBL" id="KAB7496849.1"/>
    </source>
</evidence>
<comment type="caution">
    <text evidence="3">The sequence shown here is derived from an EMBL/GenBank/DDBJ whole genome shotgun (WGS) entry which is preliminary data.</text>
</comment>
<evidence type="ECO:0000313" key="4">
    <source>
        <dbReference type="Proteomes" id="UP000326759"/>
    </source>
</evidence>
<dbReference type="OrthoDB" id="6371708at2759"/>
<name>A0A5N5ST22_9CRUS</name>
<organism evidence="3 4">
    <name type="scientific">Armadillidium nasatum</name>
    <dbReference type="NCBI Taxonomy" id="96803"/>
    <lineage>
        <taxon>Eukaryota</taxon>
        <taxon>Metazoa</taxon>
        <taxon>Ecdysozoa</taxon>
        <taxon>Arthropoda</taxon>
        <taxon>Crustacea</taxon>
        <taxon>Multicrustacea</taxon>
        <taxon>Malacostraca</taxon>
        <taxon>Eumalacostraca</taxon>
        <taxon>Peracarida</taxon>
        <taxon>Isopoda</taxon>
        <taxon>Oniscidea</taxon>
        <taxon>Crinocheta</taxon>
        <taxon>Armadillidiidae</taxon>
        <taxon>Armadillidium</taxon>
    </lineage>
</organism>
<dbReference type="AlphaFoldDB" id="A0A5N5ST22"/>
<dbReference type="Pfam" id="PF00067">
    <property type="entry name" value="p450"/>
    <property type="match status" value="1"/>
</dbReference>
<reference evidence="3 4" key="1">
    <citation type="journal article" date="2019" name="PLoS Biol.">
        <title>Sex chromosomes control vertical transmission of feminizing Wolbachia symbionts in an isopod.</title>
        <authorList>
            <person name="Becking T."/>
            <person name="Chebbi M.A."/>
            <person name="Giraud I."/>
            <person name="Moumen B."/>
            <person name="Laverre T."/>
            <person name="Caubet Y."/>
            <person name="Peccoud J."/>
            <person name="Gilbert C."/>
            <person name="Cordaux R."/>
        </authorList>
    </citation>
    <scope>NUCLEOTIDE SEQUENCE [LARGE SCALE GENOMIC DNA]</scope>
    <source>
        <strain evidence="3">ANa2</strain>
        <tissue evidence="3">Whole body excluding digestive tract and cuticle</tissue>
    </source>
</reference>
<dbReference type="InterPro" id="IPR001128">
    <property type="entry name" value="Cyt_P450"/>
</dbReference>
<proteinExistence type="inferred from homology"/>
<dbReference type="GO" id="GO:0020037">
    <property type="term" value="F:heme binding"/>
    <property type="evidence" value="ECO:0007669"/>
    <property type="project" value="InterPro"/>
</dbReference>
<evidence type="ECO:0000256" key="2">
    <source>
        <dbReference type="ARBA" id="ARBA00023033"/>
    </source>
</evidence>
<comment type="similarity">
    <text evidence="1">Belongs to the cytochrome P450 family.</text>
</comment>
<dbReference type="Proteomes" id="UP000326759">
    <property type="component" value="Unassembled WGS sequence"/>
</dbReference>
<dbReference type="GO" id="GO:0004497">
    <property type="term" value="F:monooxygenase activity"/>
    <property type="evidence" value="ECO:0007669"/>
    <property type="project" value="UniProtKB-KW"/>
</dbReference>
<dbReference type="InterPro" id="IPR036396">
    <property type="entry name" value="Cyt_P450_sf"/>
</dbReference>
<gene>
    <name evidence="3" type="ORF">Anas_04698</name>
</gene>
<dbReference type="InterPro" id="IPR050121">
    <property type="entry name" value="Cytochrome_P450_monoxygenase"/>
</dbReference>
<dbReference type="EMBL" id="SEYY01020963">
    <property type="protein sequence ID" value="KAB7496849.1"/>
    <property type="molecule type" value="Genomic_DNA"/>
</dbReference>
<dbReference type="PANTHER" id="PTHR24305">
    <property type="entry name" value="CYTOCHROME P450"/>
    <property type="match status" value="1"/>
</dbReference>
<keyword evidence="2" id="KW-0560">Oxidoreductase</keyword>
<dbReference type="Gene3D" id="1.10.630.10">
    <property type="entry name" value="Cytochrome P450"/>
    <property type="match status" value="1"/>
</dbReference>
<keyword evidence="2" id="KW-0503">Monooxygenase</keyword>
<evidence type="ECO:0000256" key="1">
    <source>
        <dbReference type="ARBA" id="ARBA00010617"/>
    </source>
</evidence>